<accession>A0A318QX72</accession>
<feature type="domain" description="Fumarase C C-terminal" evidence="7">
    <location>
        <begin position="409"/>
        <end position="461"/>
    </location>
</feature>
<comment type="catalytic activity">
    <reaction evidence="5">
        <text>(S)-malate = fumarate + H2O</text>
        <dbReference type="Rhea" id="RHEA:12460"/>
        <dbReference type="ChEBI" id="CHEBI:15377"/>
        <dbReference type="ChEBI" id="CHEBI:15589"/>
        <dbReference type="ChEBI" id="CHEBI:29806"/>
        <dbReference type="EC" id="4.2.1.2"/>
    </reaction>
</comment>
<evidence type="ECO:0000259" key="6">
    <source>
        <dbReference type="Pfam" id="PF00206"/>
    </source>
</evidence>
<reference evidence="8 9" key="1">
    <citation type="journal article" date="2018" name="Appl. Environ. Microbiol.">
        <title>Genome rearrangement shapes Prochlorococcus ecological adaptation.</title>
        <authorList>
            <person name="Yan W."/>
            <person name="Wei S."/>
            <person name="Wang Q."/>
            <person name="Xiao X."/>
            <person name="Zeng Q."/>
            <person name="Jiao N."/>
            <person name="Zhang R."/>
        </authorList>
    </citation>
    <scope>NUCLEOTIDE SEQUENCE [LARGE SCALE GENOMIC DNA]</scope>
    <source>
        <strain evidence="8 9">XMU1408</strain>
    </source>
</reference>
<feature type="active site" description="Proton donor/acceptor" evidence="5">
    <location>
        <position position="189"/>
    </location>
</feature>
<dbReference type="FunFam" id="1.10.40.30:FF:000002">
    <property type="entry name" value="Fumarate hydratase class II"/>
    <property type="match status" value="1"/>
</dbReference>
<dbReference type="HAMAP" id="MF_00743">
    <property type="entry name" value="FumaraseC"/>
    <property type="match status" value="1"/>
</dbReference>
<dbReference type="RefSeq" id="WP_158467165.1">
    <property type="nucleotide sequence ID" value="NZ_QJUE01000005.1"/>
</dbReference>
<dbReference type="EMBL" id="QJUE01000005">
    <property type="protein sequence ID" value="PYE01336.1"/>
    <property type="molecule type" value="Genomic_DNA"/>
</dbReference>
<evidence type="ECO:0000313" key="8">
    <source>
        <dbReference type="EMBL" id="PYE01336.1"/>
    </source>
</evidence>
<organism evidence="8 9">
    <name type="scientific">Prochlorococcus marinus XMU1408</name>
    <dbReference type="NCBI Taxonomy" id="2213228"/>
    <lineage>
        <taxon>Bacteria</taxon>
        <taxon>Bacillati</taxon>
        <taxon>Cyanobacteriota</taxon>
        <taxon>Cyanophyceae</taxon>
        <taxon>Synechococcales</taxon>
        <taxon>Prochlorococcaceae</taxon>
        <taxon>Prochlorococcus</taxon>
    </lineage>
</organism>
<dbReference type="FunFam" id="1.10.275.10:FF:000001">
    <property type="entry name" value="Fumarate hydratase, mitochondrial"/>
    <property type="match status" value="1"/>
</dbReference>
<sequence length="464" mass="50699">MSHMKRLEKDSLGSIEVPKDALWGAQTQRSILNFAIGDEVIPIEIIHAIAQIKASSARVNNHLGLINKEVAEFITEASLEIIAGKHNDQFPLKVWQTGSGTQTNMNVNEVISNIASKRLNNPLGSHNPLHPNDHVNRSQSTNDVFPAAIQIATILSLKKTLIPELKKLIDLFHQKSQEWKDLIKIGRTHLQDAVPLTLGQEVSAWAAQLETALGRIEINLKELYSLPLGGTAVGTGINAPENFDNLIALDISRKTNLPFEPAANKFAIMASHDGLVNIMSQLKLLAVTFLKIVNDLRLLSCGPRAGLSELQLPANEPGSSIMPGKINPTQCEAMAMVCTQIIGMDTSVSIAGSGGHLQMNVYKPLIGYNIIKSINLIQKACKSCRENMIEGIQPNKAKIKQYLDNSLMLVTALAPSIGYEKASQIAQLAHKKNISLREASSQLNYIKPEEFDNLINPKFMVGTG</sequence>
<dbReference type="Gene3D" id="1.10.275.10">
    <property type="entry name" value="Fumarase/aspartase (N-terminal domain)"/>
    <property type="match status" value="1"/>
</dbReference>
<keyword evidence="4 5" id="KW-0456">Lyase</keyword>
<dbReference type="GO" id="GO:0006099">
    <property type="term" value="P:tricarboxylic acid cycle"/>
    <property type="evidence" value="ECO:0007669"/>
    <property type="project" value="UniProtKB-UniRule"/>
</dbReference>
<dbReference type="Gene3D" id="1.10.40.30">
    <property type="entry name" value="Fumarase/aspartase (C-terminal domain)"/>
    <property type="match status" value="1"/>
</dbReference>
<evidence type="ECO:0000256" key="3">
    <source>
        <dbReference type="ARBA" id="ARBA00022490"/>
    </source>
</evidence>
<dbReference type="GO" id="GO:0005737">
    <property type="term" value="C:cytoplasm"/>
    <property type="evidence" value="ECO:0007669"/>
    <property type="project" value="UniProtKB-SubCell"/>
</dbReference>
<dbReference type="Pfam" id="PF00206">
    <property type="entry name" value="Lyase_1"/>
    <property type="match status" value="1"/>
</dbReference>
<feature type="binding site" evidence="5">
    <location>
        <position position="188"/>
    </location>
    <ligand>
        <name>substrate</name>
    </ligand>
</feature>
<dbReference type="PANTHER" id="PTHR11444">
    <property type="entry name" value="ASPARTATEAMMONIA/ARGININOSUCCINATE/ADENYLOSUCCINATE LYASE"/>
    <property type="match status" value="1"/>
</dbReference>
<comment type="subunit">
    <text evidence="5">Homotetramer.</text>
</comment>
<evidence type="ECO:0000256" key="1">
    <source>
        <dbReference type="ARBA" id="ARBA00001494"/>
    </source>
</evidence>
<dbReference type="InterPro" id="IPR020557">
    <property type="entry name" value="Fumarate_lyase_CS"/>
</dbReference>
<comment type="catalytic activity">
    <reaction evidence="1">
        <text>L-aspartate = fumarate + NH4(+)</text>
        <dbReference type="Rhea" id="RHEA:16601"/>
        <dbReference type="ChEBI" id="CHEBI:28938"/>
        <dbReference type="ChEBI" id="CHEBI:29806"/>
        <dbReference type="ChEBI" id="CHEBI:29991"/>
        <dbReference type="EC" id="4.3.1.1"/>
    </reaction>
</comment>
<dbReference type="GO" id="GO:0004333">
    <property type="term" value="F:fumarate hydratase activity"/>
    <property type="evidence" value="ECO:0007669"/>
    <property type="project" value="UniProtKB-UniRule"/>
</dbReference>
<comment type="caution">
    <text evidence="8">The sequence shown here is derived from an EMBL/GenBank/DDBJ whole genome shotgun (WGS) entry which is preliminary data.</text>
</comment>
<comment type="subcellular location">
    <subcellularLocation>
        <location evidence="5">Cytoplasm</location>
    </subcellularLocation>
</comment>
<keyword evidence="3 5" id="KW-0963">Cytoplasm</keyword>
<dbReference type="AlphaFoldDB" id="A0A318QX72"/>
<dbReference type="FunFam" id="1.20.200.10:FF:000001">
    <property type="entry name" value="Fumarate hydratase, mitochondrial"/>
    <property type="match status" value="1"/>
</dbReference>
<dbReference type="Pfam" id="PF10415">
    <property type="entry name" value="FumaraseC_C"/>
    <property type="match status" value="1"/>
</dbReference>
<name>A0A318QX72_PROMR</name>
<feature type="binding site" description="in site B" evidence="5">
    <location>
        <begin position="130"/>
        <end position="133"/>
    </location>
    <ligand>
        <name>substrate</name>
    </ligand>
</feature>
<dbReference type="OrthoDB" id="9802809at2"/>
<comment type="similarity">
    <text evidence="2 5">Belongs to the class-II fumarase/aspartase family. Fumarase subfamily.</text>
</comment>
<dbReference type="PANTHER" id="PTHR11444:SF1">
    <property type="entry name" value="FUMARATE HYDRATASE, MITOCHONDRIAL"/>
    <property type="match status" value="1"/>
</dbReference>
<protein>
    <recommendedName>
        <fullName evidence="5">Fumarate hydratase class II</fullName>
        <shortName evidence="5">Fumarase C</shortName>
        <ecNumber evidence="5">4.2.1.2</ecNumber>
    </recommendedName>
    <alternativeName>
        <fullName evidence="5">Aerobic fumarase</fullName>
    </alternativeName>
    <alternativeName>
        <fullName evidence="5">Iron-independent fumarase</fullName>
    </alternativeName>
</protein>
<keyword evidence="5" id="KW-0816">Tricarboxylic acid cycle</keyword>
<dbReference type="InterPro" id="IPR000362">
    <property type="entry name" value="Fumarate_lyase_fam"/>
</dbReference>
<dbReference type="GO" id="GO:0008797">
    <property type="term" value="F:aspartate ammonia-lyase activity"/>
    <property type="evidence" value="ECO:0007669"/>
    <property type="project" value="UniProtKB-EC"/>
</dbReference>
<dbReference type="InterPro" id="IPR008948">
    <property type="entry name" value="L-Aspartase-like"/>
</dbReference>
<dbReference type="CDD" id="cd01362">
    <property type="entry name" value="Fumarase_classII"/>
    <property type="match status" value="1"/>
</dbReference>
<dbReference type="EC" id="4.2.1.2" evidence="5"/>
<feature type="site" description="Important for catalytic activity" evidence="5">
    <location>
        <position position="332"/>
    </location>
</feature>
<evidence type="ECO:0000256" key="5">
    <source>
        <dbReference type="HAMAP-Rule" id="MF_00743"/>
    </source>
</evidence>
<dbReference type="Proteomes" id="UP000247807">
    <property type="component" value="Unassembled WGS sequence"/>
</dbReference>
<feature type="active site" evidence="5">
    <location>
        <position position="319"/>
    </location>
</feature>
<gene>
    <name evidence="5 8" type="primary">fumC</name>
    <name evidence="8" type="ORF">DNJ73_07965</name>
</gene>
<feature type="binding site" evidence="5">
    <location>
        <begin position="325"/>
        <end position="327"/>
    </location>
    <ligand>
        <name>substrate</name>
    </ligand>
</feature>
<dbReference type="InterPro" id="IPR024083">
    <property type="entry name" value="Fumarase/histidase_N"/>
</dbReference>
<dbReference type="PROSITE" id="PS00163">
    <property type="entry name" value="FUMARATE_LYASES"/>
    <property type="match status" value="1"/>
</dbReference>
<proteinExistence type="inferred from homology"/>
<evidence type="ECO:0000256" key="4">
    <source>
        <dbReference type="ARBA" id="ARBA00023239"/>
    </source>
</evidence>
<dbReference type="SUPFAM" id="SSF48557">
    <property type="entry name" value="L-aspartase-like"/>
    <property type="match status" value="1"/>
</dbReference>
<feature type="domain" description="Fumarate lyase N-terminal" evidence="6">
    <location>
        <begin position="13"/>
        <end position="343"/>
    </location>
</feature>
<evidence type="ECO:0000259" key="7">
    <source>
        <dbReference type="Pfam" id="PF10415"/>
    </source>
</evidence>
<comment type="function">
    <text evidence="5">Involved in the TCA cycle. Catalyzes the stereospecific interconversion of fumarate to L-malate.</text>
</comment>
<dbReference type="GO" id="GO:0006108">
    <property type="term" value="P:malate metabolic process"/>
    <property type="evidence" value="ECO:0007669"/>
    <property type="project" value="TreeGrafter"/>
</dbReference>
<feature type="binding site" evidence="5">
    <location>
        <begin position="140"/>
        <end position="142"/>
    </location>
    <ligand>
        <name>substrate</name>
    </ligand>
</feature>
<dbReference type="GO" id="GO:0006106">
    <property type="term" value="P:fumarate metabolic process"/>
    <property type="evidence" value="ECO:0007669"/>
    <property type="project" value="InterPro"/>
</dbReference>
<dbReference type="UniPathway" id="UPA00223">
    <property type="reaction ID" value="UER01007"/>
</dbReference>
<feature type="binding site" evidence="5">
    <location>
        <begin position="99"/>
        <end position="101"/>
    </location>
    <ligand>
        <name>substrate</name>
    </ligand>
</feature>
<comment type="pathway">
    <text evidence="5">Carbohydrate metabolism; tricarboxylic acid cycle; (S)-malate from fumarate: step 1/1.</text>
</comment>
<dbReference type="PRINTS" id="PR00149">
    <property type="entry name" value="FUMRATELYASE"/>
</dbReference>
<evidence type="ECO:0000256" key="2">
    <source>
        <dbReference type="ARBA" id="ARBA00009084"/>
    </source>
</evidence>
<dbReference type="InterPro" id="IPR022761">
    <property type="entry name" value="Fumarate_lyase_N"/>
</dbReference>
<evidence type="ECO:0000313" key="9">
    <source>
        <dbReference type="Proteomes" id="UP000247807"/>
    </source>
</evidence>
<dbReference type="InterPro" id="IPR005677">
    <property type="entry name" value="Fum_hydII"/>
</dbReference>
<dbReference type="NCBIfam" id="NF008909">
    <property type="entry name" value="PRK12273.1"/>
    <property type="match status" value="1"/>
</dbReference>
<feature type="binding site" evidence="5">
    <location>
        <position position="320"/>
    </location>
    <ligand>
        <name>substrate</name>
    </ligand>
</feature>
<comment type="miscellaneous">
    <text evidence="5">There are 2 substrate-binding sites: the catalytic A site, and the non-catalytic B site that may play a role in the transfer of substrate or product between the active site and the solvent. Alternatively, the B site may bind allosteric effectors.</text>
</comment>
<dbReference type="InterPro" id="IPR018951">
    <property type="entry name" value="Fumarase_C_C"/>
</dbReference>
<dbReference type="Gene3D" id="1.20.200.10">
    <property type="entry name" value="Fumarase/aspartase (Central domain)"/>
    <property type="match status" value="1"/>
</dbReference>